<evidence type="ECO:0000313" key="2">
    <source>
        <dbReference type="EMBL" id="GIX81680.1"/>
    </source>
</evidence>
<keyword evidence="3" id="KW-1185">Reference proteome</keyword>
<accession>A0AAV4NCY1</accession>
<proteinExistence type="predicted"/>
<feature type="region of interest" description="Disordered" evidence="1">
    <location>
        <begin position="93"/>
        <end position="237"/>
    </location>
</feature>
<evidence type="ECO:0000256" key="1">
    <source>
        <dbReference type="SAM" id="MobiDB-lite"/>
    </source>
</evidence>
<reference evidence="2 3" key="1">
    <citation type="submission" date="2021-06" db="EMBL/GenBank/DDBJ databases">
        <title>Caerostris darwini draft genome.</title>
        <authorList>
            <person name="Kono N."/>
            <person name="Arakawa K."/>
        </authorList>
    </citation>
    <scope>NUCLEOTIDE SEQUENCE [LARGE SCALE GENOMIC DNA]</scope>
</reference>
<organism evidence="2 3">
    <name type="scientific">Caerostris darwini</name>
    <dbReference type="NCBI Taxonomy" id="1538125"/>
    <lineage>
        <taxon>Eukaryota</taxon>
        <taxon>Metazoa</taxon>
        <taxon>Ecdysozoa</taxon>
        <taxon>Arthropoda</taxon>
        <taxon>Chelicerata</taxon>
        <taxon>Arachnida</taxon>
        <taxon>Araneae</taxon>
        <taxon>Araneomorphae</taxon>
        <taxon>Entelegynae</taxon>
        <taxon>Araneoidea</taxon>
        <taxon>Araneidae</taxon>
        <taxon>Caerostris</taxon>
    </lineage>
</organism>
<feature type="compositionally biased region" description="Polar residues" evidence="1">
    <location>
        <begin position="101"/>
        <end position="113"/>
    </location>
</feature>
<protein>
    <submittedName>
        <fullName evidence="2">Uncharacterized protein</fullName>
    </submittedName>
</protein>
<comment type="caution">
    <text evidence="2">The sequence shown here is derived from an EMBL/GenBank/DDBJ whole genome shotgun (WGS) entry which is preliminary data.</text>
</comment>
<gene>
    <name evidence="2" type="ORF">CDAR_235481</name>
</gene>
<dbReference type="AlphaFoldDB" id="A0AAV4NCY1"/>
<sequence length="237" mass="26513">MNNNNFLNIGNITTLPKADEQCPSTEFTIQPGIVVSTISETQENNNYAGDILPRCLENTSDENAREELLNPGSGSKGFNKEASQFEPLAAKGISEKCPEQSRANNFKNISNLRSVRGRKPSSAKVAKRKQKTTRIPQSKKQKSEKFAENNDVSSDTEDKESNIPGQQSVSTNHEEGHAGNVTDPNNCYNRECENTTQEPLESIESQNMNDKNSNEAKRETSASKKRFRDIKMLKWKK</sequence>
<feature type="compositionally biased region" description="Basic residues" evidence="1">
    <location>
        <begin position="115"/>
        <end position="140"/>
    </location>
</feature>
<feature type="compositionally biased region" description="Polar residues" evidence="1">
    <location>
        <begin position="182"/>
        <end position="211"/>
    </location>
</feature>
<feature type="compositionally biased region" description="Basic and acidic residues" evidence="1">
    <location>
        <begin position="212"/>
        <end position="222"/>
    </location>
</feature>
<name>A0AAV4NCY1_9ARAC</name>
<feature type="compositionally biased region" description="Basic residues" evidence="1">
    <location>
        <begin position="223"/>
        <end position="237"/>
    </location>
</feature>
<dbReference type="Proteomes" id="UP001054837">
    <property type="component" value="Unassembled WGS sequence"/>
</dbReference>
<dbReference type="EMBL" id="BPLQ01001423">
    <property type="protein sequence ID" value="GIX81680.1"/>
    <property type="molecule type" value="Genomic_DNA"/>
</dbReference>
<evidence type="ECO:0000313" key="3">
    <source>
        <dbReference type="Proteomes" id="UP001054837"/>
    </source>
</evidence>